<dbReference type="Gene3D" id="1.20.120.1630">
    <property type="match status" value="1"/>
</dbReference>
<keyword evidence="1" id="KW-1133">Transmembrane helix</keyword>
<name>A0A1Z5JZN3_FISSO</name>
<feature type="transmembrane region" description="Helical" evidence="1">
    <location>
        <begin position="57"/>
        <end position="75"/>
    </location>
</feature>
<feature type="transmembrane region" description="Helical" evidence="1">
    <location>
        <begin position="82"/>
        <end position="101"/>
    </location>
</feature>
<keyword evidence="4" id="KW-1185">Reference proteome</keyword>
<dbReference type="InParanoid" id="A0A1Z5JZN3"/>
<dbReference type="EMBL" id="BDSP01000137">
    <property type="protein sequence ID" value="GAX19503.1"/>
    <property type="molecule type" value="Genomic_DNA"/>
</dbReference>
<evidence type="ECO:0000313" key="3">
    <source>
        <dbReference type="EMBL" id="GAX19503.1"/>
    </source>
</evidence>
<dbReference type="PROSITE" id="PS50244">
    <property type="entry name" value="S5A_REDUCTASE"/>
    <property type="match status" value="1"/>
</dbReference>
<keyword evidence="1" id="KW-0812">Transmembrane</keyword>
<dbReference type="InterPro" id="IPR010721">
    <property type="entry name" value="UstE-like"/>
</dbReference>
<feature type="transmembrane region" description="Helical" evidence="1">
    <location>
        <begin position="113"/>
        <end position="131"/>
    </location>
</feature>
<keyword evidence="2" id="KW-0732">Signal</keyword>
<proteinExistence type="predicted"/>
<accession>A0A1Z5JZN3</accession>
<feature type="transmembrane region" description="Helical" evidence="1">
    <location>
        <begin position="152"/>
        <end position="173"/>
    </location>
</feature>
<comment type="caution">
    <text evidence="3">The sequence shown here is derived from an EMBL/GenBank/DDBJ whole genome shotgun (WGS) entry which is preliminary data.</text>
</comment>
<dbReference type="Proteomes" id="UP000198406">
    <property type="component" value="Unassembled WGS sequence"/>
</dbReference>
<feature type="signal peptide" evidence="2">
    <location>
        <begin position="1"/>
        <end position="18"/>
    </location>
</feature>
<reference evidence="3 4" key="1">
    <citation type="journal article" date="2015" name="Plant Cell">
        <title>Oil accumulation by the oleaginous diatom Fistulifera solaris as revealed by the genome and transcriptome.</title>
        <authorList>
            <person name="Tanaka T."/>
            <person name="Maeda Y."/>
            <person name="Veluchamy A."/>
            <person name="Tanaka M."/>
            <person name="Abida H."/>
            <person name="Marechal E."/>
            <person name="Bowler C."/>
            <person name="Muto M."/>
            <person name="Sunaga Y."/>
            <person name="Tanaka M."/>
            <person name="Yoshino T."/>
            <person name="Taniguchi T."/>
            <person name="Fukuda Y."/>
            <person name="Nemoto M."/>
            <person name="Matsumoto M."/>
            <person name="Wong P.S."/>
            <person name="Aburatani S."/>
            <person name="Fujibuchi W."/>
        </authorList>
    </citation>
    <scope>NUCLEOTIDE SEQUENCE [LARGE SCALE GENOMIC DNA]</scope>
    <source>
        <strain evidence="3 4">JPCC DA0580</strain>
    </source>
</reference>
<keyword evidence="1" id="KW-0472">Membrane</keyword>
<protein>
    <submittedName>
        <fullName evidence="3">Uncharacterized protein</fullName>
    </submittedName>
</protein>
<feature type="chain" id="PRO_5012441886" evidence="2">
    <location>
        <begin position="19"/>
        <end position="313"/>
    </location>
</feature>
<dbReference type="GO" id="GO:0016020">
    <property type="term" value="C:membrane"/>
    <property type="evidence" value="ECO:0007669"/>
    <property type="project" value="TreeGrafter"/>
</dbReference>
<evidence type="ECO:0000256" key="2">
    <source>
        <dbReference type="SAM" id="SignalP"/>
    </source>
</evidence>
<evidence type="ECO:0000313" key="4">
    <source>
        <dbReference type="Proteomes" id="UP000198406"/>
    </source>
</evidence>
<evidence type="ECO:0000256" key="1">
    <source>
        <dbReference type="SAM" id="Phobius"/>
    </source>
</evidence>
<gene>
    <name evidence="3" type="ORF">FisN_19Hh078</name>
</gene>
<dbReference type="PANTHER" id="PTHR32251">
    <property type="entry name" value="3-OXO-5-ALPHA-STEROID 4-DEHYDROGENASE"/>
    <property type="match status" value="1"/>
</dbReference>
<dbReference type="PANTHER" id="PTHR32251:SF15">
    <property type="entry name" value="3-OXO-5-ALPHA-STEROID 4-DEHYDROGENASE (DUF1295)"/>
    <property type="match status" value="1"/>
</dbReference>
<dbReference type="OrthoDB" id="201504at2759"/>
<feature type="transmembrane region" description="Helical" evidence="1">
    <location>
        <begin position="185"/>
        <end position="203"/>
    </location>
</feature>
<dbReference type="AlphaFoldDB" id="A0A1Z5JZN3"/>
<organism evidence="3 4">
    <name type="scientific">Fistulifera solaris</name>
    <name type="common">Oleaginous diatom</name>
    <dbReference type="NCBI Taxonomy" id="1519565"/>
    <lineage>
        <taxon>Eukaryota</taxon>
        <taxon>Sar</taxon>
        <taxon>Stramenopiles</taxon>
        <taxon>Ochrophyta</taxon>
        <taxon>Bacillariophyta</taxon>
        <taxon>Bacillariophyceae</taxon>
        <taxon>Bacillariophycidae</taxon>
        <taxon>Naviculales</taxon>
        <taxon>Naviculaceae</taxon>
        <taxon>Fistulifera</taxon>
    </lineage>
</organism>
<dbReference type="Pfam" id="PF06966">
    <property type="entry name" value="DUF1295"/>
    <property type="match status" value="1"/>
</dbReference>
<sequence length="313" mass="33655">MHATKLLLLLLCAPLGNAFVSKAPNTAALHVRGGTSSLYLMSPAEISSMVMENLQPGPYGVLSLTCIASAVCVPLTQIKKLYGIGVAYGFSVAAIGVTLLTTYGETSSALPTSLAYATVFYGLRLGSFLLLRDQTSYKKLPPDESGDRLQRVPFAISLAIFYAFLTTPLLYVMSNFSETSILVPLSQAGVFLAWVGAIVEAIADFQKYAVKQKQGEALSGIFEGPTSGVYQITRHPNYTGEVLFWLGLYLAGASCFGDSIAGWAASSVGLYGIFTIMQGATRKLEVRQAEKYGKQAKYQQWKGQVKGALFPFC</sequence>